<evidence type="ECO:0000313" key="3">
    <source>
        <dbReference type="Proteomes" id="UP000011087"/>
    </source>
</evidence>
<dbReference type="EMBL" id="JH993103">
    <property type="protein sequence ID" value="EKX34750.1"/>
    <property type="molecule type" value="Genomic_DNA"/>
</dbReference>
<name>L1IFZ2_GUITC</name>
<organism evidence="1">
    <name type="scientific">Guillardia theta (strain CCMP2712)</name>
    <name type="common">Cryptophyte</name>
    <dbReference type="NCBI Taxonomy" id="905079"/>
    <lineage>
        <taxon>Eukaryota</taxon>
        <taxon>Cryptophyceae</taxon>
        <taxon>Pyrenomonadales</taxon>
        <taxon>Geminigeraceae</taxon>
        <taxon>Guillardia</taxon>
    </lineage>
</organism>
<reference evidence="2" key="3">
    <citation type="submission" date="2016-03" db="UniProtKB">
        <authorList>
            <consortium name="EnsemblProtists"/>
        </authorList>
    </citation>
    <scope>IDENTIFICATION</scope>
</reference>
<evidence type="ECO:0000313" key="2">
    <source>
        <dbReference type="EnsemblProtists" id="EKX34750"/>
    </source>
</evidence>
<keyword evidence="3" id="KW-1185">Reference proteome</keyword>
<evidence type="ECO:0000313" key="1">
    <source>
        <dbReference type="EMBL" id="EKX34750.1"/>
    </source>
</evidence>
<dbReference type="Proteomes" id="UP000011087">
    <property type="component" value="Unassembled WGS sequence"/>
</dbReference>
<accession>L1IFZ2</accession>
<proteinExistence type="predicted"/>
<reference evidence="3" key="2">
    <citation type="submission" date="2012-11" db="EMBL/GenBank/DDBJ databases">
        <authorList>
            <person name="Kuo A."/>
            <person name="Curtis B.A."/>
            <person name="Tanifuji G."/>
            <person name="Burki F."/>
            <person name="Gruber A."/>
            <person name="Irimia M."/>
            <person name="Maruyama S."/>
            <person name="Arias M.C."/>
            <person name="Ball S.G."/>
            <person name="Gile G.H."/>
            <person name="Hirakawa Y."/>
            <person name="Hopkins J.F."/>
            <person name="Rensing S.A."/>
            <person name="Schmutz J."/>
            <person name="Symeonidi A."/>
            <person name="Elias M."/>
            <person name="Eveleigh R.J."/>
            <person name="Herman E.K."/>
            <person name="Klute M.J."/>
            <person name="Nakayama T."/>
            <person name="Obornik M."/>
            <person name="Reyes-Prieto A."/>
            <person name="Armbrust E.V."/>
            <person name="Aves S.J."/>
            <person name="Beiko R.G."/>
            <person name="Coutinho P."/>
            <person name="Dacks J.B."/>
            <person name="Durnford D.G."/>
            <person name="Fast N.M."/>
            <person name="Green B.R."/>
            <person name="Grisdale C."/>
            <person name="Hempe F."/>
            <person name="Henrissat B."/>
            <person name="Hoppner M.P."/>
            <person name="Ishida K.-I."/>
            <person name="Kim E."/>
            <person name="Koreny L."/>
            <person name="Kroth P.G."/>
            <person name="Liu Y."/>
            <person name="Malik S.-B."/>
            <person name="Maier U.G."/>
            <person name="McRose D."/>
            <person name="Mock T."/>
            <person name="Neilson J.A."/>
            <person name="Onodera N.T."/>
            <person name="Poole A.M."/>
            <person name="Pritham E.J."/>
            <person name="Richards T.A."/>
            <person name="Rocap G."/>
            <person name="Roy S.W."/>
            <person name="Sarai C."/>
            <person name="Schaack S."/>
            <person name="Shirato S."/>
            <person name="Slamovits C.H."/>
            <person name="Spencer D.F."/>
            <person name="Suzuki S."/>
            <person name="Worden A.Z."/>
            <person name="Zauner S."/>
            <person name="Barry K."/>
            <person name="Bell C."/>
            <person name="Bharti A.K."/>
            <person name="Crow J.A."/>
            <person name="Grimwood J."/>
            <person name="Kramer R."/>
            <person name="Lindquist E."/>
            <person name="Lucas S."/>
            <person name="Salamov A."/>
            <person name="McFadden G.I."/>
            <person name="Lane C.E."/>
            <person name="Keeling P.J."/>
            <person name="Gray M.W."/>
            <person name="Grigoriev I.V."/>
            <person name="Archibald J.M."/>
        </authorList>
    </citation>
    <scope>NUCLEOTIDE SEQUENCE</scope>
    <source>
        <strain evidence="3">CCMP2712</strain>
    </source>
</reference>
<dbReference type="KEGG" id="gtt:GUITHDRAFT_119059"/>
<dbReference type="GeneID" id="17291527"/>
<dbReference type="HOGENOM" id="CLU_840567_0_0_1"/>
<dbReference type="PaxDb" id="55529-EKX34750"/>
<sequence>MSGYIEVSDEDRRWAASSYSEETIFRGPCGPVFNMLDWLLDQLKEQSSSRIAVLLLGLLFLIGLGNTIIEDERVPVLVKGGEQCAAEEDLLDQEGHRCRVEDKLAIGFLSMERWVTCADFTRGGKILAGSQDDSGNFWYDVKDRHKVAFFYRCKVGDNNAIAWLGSRWTGNFWSEPSVYKCQETPSSRPGIEAIEAGSENGKKMGKVKEGEYFYDPTKAAEVRRFYGGCAGPCACNDKYDEETKRCFITDQAVRIFFDPAPNAPGDVKGANQETVNVMNAYCKQLGGEIQMIKRQGELSGDFSSMSYLPSVKQHVIRLYRSCARHVPCPGK</sequence>
<dbReference type="AlphaFoldDB" id="L1IFZ2"/>
<reference evidence="1 3" key="1">
    <citation type="journal article" date="2012" name="Nature">
        <title>Algal genomes reveal evolutionary mosaicism and the fate of nucleomorphs.</title>
        <authorList>
            <consortium name="DOE Joint Genome Institute"/>
            <person name="Curtis B.A."/>
            <person name="Tanifuji G."/>
            <person name="Burki F."/>
            <person name="Gruber A."/>
            <person name="Irimia M."/>
            <person name="Maruyama S."/>
            <person name="Arias M.C."/>
            <person name="Ball S.G."/>
            <person name="Gile G.H."/>
            <person name="Hirakawa Y."/>
            <person name="Hopkins J.F."/>
            <person name="Kuo A."/>
            <person name="Rensing S.A."/>
            <person name="Schmutz J."/>
            <person name="Symeonidi A."/>
            <person name="Elias M."/>
            <person name="Eveleigh R.J."/>
            <person name="Herman E.K."/>
            <person name="Klute M.J."/>
            <person name="Nakayama T."/>
            <person name="Obornik M."/>
            <person name="Reyes-Prieto A."/>
            <person name="Armbrust E.V."/>
            <person name="Aves S.J."/>
            <person name="Beiko R.G."/>
            <person name="Coutinho P."/>
            <person name="Dacks J.B."/>
            <person name="Durnford D.G."/>
            <person name="Fast N.M."/>
            <person name="Green B.R."/>
            <person name="Grisdale C.J."/>
            <person name="Hempel F."/>
            <person name="Henrissat B."/>
            <person name="Hoppner M.P."/>
            <person name="Ishida K."/>
            <person name="Kim E."/>
            <person name="Koreny L."/>
            <person name="Kroth P.G."/>
            <person name="Liu Y."/>
            <person name="Malik S.B."/>
            <person name="Maier U.G."/>
            <person name="McRose D."/>
            <person name="Mock T."/>
            <person name="Neilson J.A."/>
            <person name="Onodera N.T."/>
            <person name="Poole A.M."/>
            <person name="Pritham E.J."/>
            <person name="Richards T.A."/>
            <person name="Rocap G."/>
            <person name="Roy S.W."/>
            <person name="Sarai C."/>
            <person name="Schaack S."/>
            <person name="Shirato S."/>
            <person name="Slamovits C.H."/>
            <person name="Spencer D.F."/>
            <person name="Suzuki S."/>
            <person name="Worden A.Z."/>
            <person name="Zauner S."/>
            <person name="Barry K."/>
            <person name="Bell C."/>
            <person name="Bharti A.K."/>
            <person name="Crow J.A."/>
            <person name="Grimwood J."/>
            <person name="Kramer R."/>
            <person name="Lindquist E."/>
            <person name="Lucas S."/>
            <person name="Salamov A."/>
            <person name="McFadden G.I."/>
            <person name="Lane C.E."/>
            <person name="Keeling P.J."/>
            <person name="Gray M.W."/>
            <person name="Grigoriev I.V."/>
            <person name="Archibald J.M."/>
        </authorList>
    </citation>
    <scope>NUCLEOTIDE SEQUENCE</scope>
    <source>
        <strain evidence="1 3">CCMP2712</strain>
    </source>
</reference>
<dbReference type="EnsemblProtists" id="EKX34750">
    <property type="protein sequence ID" value="EKX34750"/>
    <property type="gene ID" value="GUITHDRAFT_119059"/>
</dbReference>
<dbReference type="RefSeq" id="XP_005821730.1">
    <property type="nucleotide sequence ID" value="XM_005821673.1"/>
</dbReference>
<protein>
    <submittedName>
        <fullName evidence="1 2">Uncharacterized protein</fullName>
    </submittedName>
</protein>
<gene>
    <name evidence="1" type="ORF">GUITHDRAFT_119059</name>
</gene>